<dbReference type="Proteomes" id="UP000075604">
    <property type="component" value="Unassembled WGS sequence"/>
</dbReference>
<dbReference type="EMBL" id="CP012672">
    <property type="protein sequence ID" value="AUX32445.1"/>
    <property type="molecule type" value="Genomic_DNA"/>
</dbReference>
<proteinExistence type="predicted"/>
<evidence type="ECO:0000256" key="1">
    <source>
        <dbReference type="SAM" id="MobiDB-lite"/>
    </source>
</evidence>
<evidence type="ECO:0000313" key="7">
    <source>
        <dbReference type="Proteomes" id="UP000075604"/>
    </source>
</evidence>
<feature type="domain" description="Histidine kinase/HSP90-like ATPase" evidence="2">
    <location>
        <begin position="142"/>
        <end position="258"/>
    </location>
</feature>
<keyword evidence="4" id="KW-0808">Transferase</keyword>
<dbReference type="RefSeq" id="WP_049949574.1">
    <property type="nucleotide sequence ID" value="NZ_CP012672.1"/>
</dbReference>
<dbReference type="EMBL" id="JELX01003504">
    <property type="protein sequence ID" value="KYF52058.1"/>
    <property type="molecule type" value="Genomic_DNA"/>
</dbReference>
<dbReference type="InterPro" id="IPR003594">
    <property type="entry name" value="HATPase_dom"/>
</dbReference>
<feature type="region of interest" description="Disordered" evidence="1">
    <location>
        <begin position="1"/>
        <end position="48"/>
    </location>
</feature>
<dbReference type="SUPFAM" id="SSF55874">
    <property type="entry name" value="ATPase domain of HSP90 chaperone/DNA topoisomerase II/histidine kinase"/>
    <property type="match status" value="1"/>
</dbReference>
<keyword evidence="4" id="KW-0418">Kinase</keyword>
<dbReference type="InterPro" id="IPR036890">
    <property type="entry name" value="HATPase_C_sf"/>
</dbReference>
<evidence type="ECO:0000313" key="3">
    <source>
        <dbReference type="EMBL" id="AUX32445.1"/>
    </source>
</evidence>
<dbReference type="GO" id="GO:0004674">
    <property type="term" value="F:protein serine/threonine kinase activity"/>
    <property type="evidence" value="ECO:0007669"/>
    <property type="project" value="UniProtKB-KW"/>
</dbReference>
<sequence length="261" mass="27984">MKIPPRDGPPSSGGATGPPSSRSGGPVSTRMPSSPQSARGPVPSSPQIVGRSITDQIETVLAQFLSPAVRKSVIDCGIRQAKVDPLYAREGDLRRLLVEVKRGVKLFVRDQAQLDRCITELGELDHAAPAPREITIDVRNEEDVLRARSAGRELCIEHLVSDVLQTKIVTAISELGRNIVRYAGNGQIVVRSLTSPMRAIEIIAQDHGPGISNLQEILSGKYRSRHGMGAGLRGTKALMDAFDVKTAPGAGTTVTVRKYLG</sequence>
<reference evidence="3 8" key="2">
    <citation type="submission" date="2015-09" db="EMBL/GenBank/DDBJ databases">
        <title>Sorangium comparison.</title>
        <authorList>
            <person name="Zaburannyi N."/>
            <person name="Bunk B."/>
            <person name="Overmann J."/>
            <person name="Mueller R."/>
        </authorList>
    </citation>
    <scope>NUCLEOTIDE SEQUENCE [LARGE SCALE GENOMIC DNA]</scope>
    <source>
        <strain evidence="3 8">So ce836</strain>
    </source>
</reference>
<feature type="compositionally biased region" description="Low complexity" evidence="1">
    <location>
        <begin position="9"/>
        <end position="28"/>
    </location>
</feature>
<gene>
    <name evidence="4" type="ORF">BE04_00885</name>
    <name evidence="5" type="ORF">BE21_46665</name>
    <name evidence="3" type="ORF">SOCE836_045850</name>
</gene>
<reference evidence="6 7" key="1">
    <citation type="submission" date="2014-02" db="EMBL/GenBank/DDBJ databases">
        <title>The small core and large imbalanced accessory genome model reveals a collaborative survival strategy of Sorangium cellulosum strains in nature.</title>
        <authorList>
            <person name="Han K."/>
            <person name="Peng R."/>
            <person name="Blom J."/>
            <person name="Li Y.-Z."/>
        </authorList>
    </citation>
    <scope>NUCLEOTIDE SEQUENCE [LARGE SCALE GENOMIC DNA]</scope>
    <source>
        <strain evidence="5 6">So0007-03</strain>
        <strain evidence="4 7">So0157-18</strain>
    </source>
</reference>
<dbReference type="CDD" id="cd16934">
    <property type="entry name" value="HATPase_RsbT-like"/>
    <property type="match status" value="1"/>
</dbReference>
<dbReference type="Proteomes" id="UP000295497">
    <property type="component" value="Chromosome"/>
</dbReference>
<organism evidence="4 7">
    <name type="scientific">Sorangium cellulosum</name>
    <name type="common">Polyangium cellulosum</name>
    <dbReference type="NCBI Taxonomy" id="56"/>
    <lineage>
        <taxon>Bacteria</taxon>
        <taxon>Pseudomonadati</taxon>
        <taxon>Myxococcota</taxon>
        <taxon>Polyangia</taxon>
        <taxon>Polyangiales</taxon>
        <taxon>Polyangiaceae</taxon>
        <taxon>Sorangium</taxon>
    </lineage>
</organism>
<accession>A0A150P997</accession>
<evidence type="ECO:0000313" key="4">
    <source>
        <dbReference type="EMBL" id="KYF52058.1"/>
    </source>
</evidence>
<dbReference type="Pfam" id="PF13581">
    <property type="entry name" value="HATPase_c_2"/>
    <property type="match status" value="1"/>
</dbReference>
<dbReference type="EMBL" id="JEME01002379">
    <property type="protein sequence ID" value="KYG04459.1"/>
    <property type="molecule type" value="Genomic_DNA"/>
</dbReference>
<evidence type="ECO:0000313" key="5">
    <source>
        <dbReference type="EMBL" id="KYG04459.1"/>
    </source>
</evidence>
<evidence type="ECO:0000259" key="2">
    <source>
        <dbReference type="Pfam" id="PF13581"/>
    </source>
</evidence>
<protein>
    <submittedName>
        <fullName evidence="4">Serine/threonine protein kinase</fullName>
    </submittedName>
</protein>
<evidence type="ECO:0000313" key="8">
    <source>
        <dbReference type="Proteomes" id="UP000295497"/>
    </source>
</evidence>
<dbReference type="AlphaFoldDB" id="A0A150P997"/>
<name>A0A150P997_SORCE</name>
<dbReference type="Proteomes" id="UP000075502">
    <property type="component" value="Unassembled WGS sequence"/>
</dbReference>
<dbReference type="Gene3D" id="3.30.565.10">
    <property type="entry name" value="Histidine kinase-like ATPase, C-terminal domain"/>
    <property type="match status" value="1"/>
</dbReference>
<evidence type="ECO:0000313" key="6">
    <source>
        <dbReference type="Proteomes" id="UP000075502"/>
    </source>
</evidence>
<keyword evidence="4" id="KW-0723">Serine/threonine-protein kinase</keyword>